<keyword evidence="1" id="KW-0175">Coiled coil</keyword>
<reference evidence="2" key="1">
    <citation type="submission" date="2020-02" db="EMBL/GenBank/DDBJ databases">
        <title>Draft genome sequence of Candidatus Afipia apatlaquensis IBT-C3, a potential strain for decolorization of textile dyes.</title>
        <authorList>
            <person name="Sanchez-Reyes A."/>
            <person name="Breton-Deval L."/>
            <person name="Mangelson H."/>
            <person name="Sanchez-Flores A."/>
        </authorList>
    </citation>
    <scope>NUCLEOTIDE SEQUENCE [LARGE SCALE GENOMIC DNA]</scope>
    <source>
        <strain evidence="2">IBT-C3</strain>
    </source>
</reference>
<name>A0A7C9VFY9_9BRAD</name>
<feature type="coiled-coil region" evidence="1">
    <location>
        <begin position="25"/>
        <end position="52"/>
    </location>
</feature>
<evidence type="ECO:0000313" key="2">
    <source>
        <dbReference type="EMBL" id="NGX94849.1"/>
    </source>
</evidence>
<comment type="caution">
    <text evidence="2">The sequence shown here is derived from an EMBL/GenBank/DDBJ whole genome shotgun (WGS) entry which is preliminary data.</text>
</comment>
<dbReference type="AlphaFoldDB" id="A0A7C9VFY9"/>
<proteinExistence type="predicted"/>
<evidence type="ECO:0000256" key="1">
    <source>
        <dbReference type="SAM" id="Coils"/>
    </source>
</evidence>
<sequence>MKDIRDIYQEIAEQRAELMYCILSAEERRETQARLDAALAEAERRLREEEGA</sequence>
<protein>
    <submittedName>
        <fullName evidence="2">Uncharacterized protein</fullName>
    </submittedName>
</protein>
<keyword evidence="3" id="KW-1185">Reference proteome</keyword>
<dbReference type="EMBL" id="JAAMRR010000333">
    <property type="protein sequence ID" value="NGX94849.1"/>
    <property type="molecule type" value="Genomic_DNA"/>
</dbReference>
<accession>A0A7C9VFY9</accession>
<gene>
    <name evidence="2" type="ORF">G4V63_06325</name>
</gene>
<organism evidence="2 3">
    <name type="scientific">Candidatus Afipia apatlaquensis</name>
    <dbReference type="NCBI Taxonomy" id="2712852"/>
    <lineage>
        <taxon>Bacteria</taxon>
        <taxon>Pseudomonadati</taxon>
        <taxon>Pseudomonadota</taxon>
        <taxon>Alphaproteobacteria</taxon>
        <taxon>Hyphomicrobiales</taxon>
        <taxon>Nitrobacteraceae</taxon>
        <taxon>Afipia</taxon>
    </lineage>
</organism>
<dbReference type="Proteomes" id="UP000480266">
    <property type="component" value="Unassembled WGS sequence"/>
</dbReference>
<evidence type="ECO:0000313" key="3">
    <source>
        <dbReference type="Proteomes" id="UP000480266"/>
    </source>
</evidence>